<dbReference type="GeneID" id="87833021"/>
<dbReference type="AlphaFoldDB" id="A0AAN6U2R8"/>
<evidence type="ECO:0008006" key="8">
    <source>
        <dbReference type="Google" id="ProtNLM"/>
    </source>
</evidence>
<evidence type="ECO:0000256" key="1">
    <source>
        <dbReference type="ARBA" id="ARBA00004141"/>
    </source>
</evidence>
<evidence type="ECO:0000313" key="6">
    <source>
        <dbReference type="EMBL" id="KAK4124141.1"/>
    </source>
</evidence>
<feature type="transmembrane region" description="Helical" evidence="5">
    <location>
        <begin position="118"/>
        <end position="139"/>
    </location>
</feature>
<dbReference type="PANTHER" id="PTHR31465">
    <property type="entry name" value="PROTEIN RTA1-RELATED"/>
    <property type="match status" value="1"/>
</dbReference>
<keyword evidence="4 5" id="KW-0472">Membrane</keyword>
<keyword evidence="3 5" id="KW-1133">Transmembrane helix</keyword>
<comment type="subcellular location">
    <subcellularLocation>
        <location evidence="1">Membrane</location>
        <topology evidence="1">Multi-pass membrane protein</topology>
    </subcellularLocation>
</comment>
<reference evidence="6" key="1">
    <citation type="journal article" date="2023" name="Mol. Phylogenet. Evol.">
        <title>Genome-scale phylogeny and comparative genomics of the fungal order Sordariales.</title>
        <authorList>
            <person name="Hensen N."/>
            <person name="Bonometti L."/>
            <person name="Westerberg I."/>
            <person name="Brannstrom I.O."/>
            <person name="Guillou S."/>
            <person name="Cros-Aarteil S."/>
            <person name="Calhoun S."/>
            <person name="Haridas S."/>
            <person name="Kuo A."/>
            <person name="Mondo S."/>
            <person name="Pangilinan J."/>
            <person name="Riley R."/>
            <person name="LaButti K."/>
            <person name="Andreopoulos B."/>
            <person name="Lipzen A."/>
            <person name="Chen C."/>
            <person name="Yan M."/>
            <person name="Daum C."/>
            <person name="Ng V."/>
            <person name="Clum A."/>
            <person name="Steindorff A."/>
            <person name="Ohm R.A."/>
            <person name="Martin F."/>
            <person name="Silar P."/>
            <person name="Natvig D.O."/>
            <person name="Lalanne C."/>
            <person name="Gautier V."/>
            <person name="Ament-Velasquez S.L."/>
            <person name="Kruys A."/>
            <person name="Hutchinson M.I."/>
            <person name="Powell A.J."/>
            <person name="Barry K."/>
            <person name="Miller A.N."/>
            <person name="Grigoriev I.V."/>
            <person name="Debuchy R."/>
            <person name="Gladieux P."/>
            <person name="Hiltunen Thoren M."/>
            <person name="Johannesson H."/>
        </authorList>
    </citation>
    <scope>NUCLEOTIDE SEQUENCE</scope>
    <source>
        <strain evidence="6">CBS 731.68</strain>
    </source>
</reference>
<organism evidence="6 7">
    <name type="scientific">Parathielavia appendiculata</name>
    <dbReference type="NCBI Taxonomy" id="2587402"/>
    <lineage>
        <taxon>Eukaryota</taxon>
        <taxon>Fungi</taxon>
        <taxon>Dikarya</taxon>
        <taxon>Ascomycota</taxon>
        <taxon>Pezizomycotina</taxon>
        <taxon>Sordariomycetes</taxon>
        <taxon>Sordariomycetidae</taxon>
        <taxon>Sordariales</taxon>
        <taxon>Chaetomiaceae</taxon>
        <taxon>Parathielavia</taxon>
    </lineage>
</organism>
<dbReference type="InterPro" id="IPR007568">
    <property type="entry name" value="RTA1"/>
</dbReference>
<comment type="caution">
    <text evidence="6">The sequence shown here is derived from an EMBL/GenBank/DDBJ whole genome shotgun (WGS) entry which is preliminary data.</text>
</comment>
<accession>A0AAN6U2R8</accession>
<proteinExistence type="predicted"/>
<feature type="transmembrane region" description="Helical" evidence="5">
    <location>
        <begin position="191"/>
        <end position="212"/>
    </location>
</feature>
<dbReference type="Proteomes" id="UP001302602">
    <property type="component" value="Unassembled WGS sequence"/>
</dbReference>
<sequence>METGEYVQGSVYFYAPNKGAPVFFAVAFAASGICHTYQCIRYNSWRLTGLYVFCSVLFTAGFVVREMGAFDYSDLIKFIISTCLVYGAPPLIELANYNILGRILYYAPYHSPIHPGRVITTFAFISFIIESLNGAGVAHSANMSLPAHVQEIGRSLLKAALVIQLAVLACFVLLAATFHRRCLRGGLRNPNLLASLYTLYISTFLLSVRTVFRVAEYWSIAQHDFYKPGGIDVDELSPAIRYEWFFWVFEATLMLVNHVLMNVRHPRRYLPKSAKTYLSREDGATEIMGPGYKDGRPFWVTVIDPFDLAGLVRRRDKEDRFWEVEGEGKGRAAEGQV</sequence>
<dbReference type="PANTHER" id="PTHR31465:SF13">
    <property type="entry name" value="RTA1 DOMAIN PROTEIN-RELATED"/>
    <property type="match status" value="1"/>
</dbReference>
<dbReference type="RefSeq" id="XP_062647912.1">
    <property type="nucleotide sequence ID" value="XM_062796253.1"/>
</dbReference>
<dbReference type="Pfam" id="PF04479">
    <property type="entry name" value="RTA1"/>
    <property type="match status" value="1"/>
</dbReference>
<keyword evidence="2 5" id="KW-0812">Transmembrane</keyword>
<reference evidence="6" key="2">
    <citation type="submission" date="2023-05" db="EMBL/GenBank/DDBJ databases">
        <authorList>
            <consortium name="Lawrence Berkeley National Laboratory"/>
            <person name="Steindorff A."/>
            <person name="Hensen N."/>
            <person name="Bonometti L."/>
            <person name="Westerberg I."/>
            <person name="Brannstrom I.O."/>
            <person name="Guillou S."/>
            <person name="Cros-Aarteil S."/>
            <person name="Calhoun S."/>
            <person name="Haridas S."/>
            <person name="Kuo A."/>
            <person name="Mondo S."/>
            <person name="Pangilinan J."/>
            <person name="Riley R."/>
            <person name="Labutti K."/>
            <person name="Andreopoulos B."/>
            <person name="Lipzen A."/>
            <person name="Chen C."/>
            <person name="Yanf M."/>
            <person name="Daum C."/>
            <person name="Ng V."/>
            <person name="Clum A."/>
            <person name="Ohm R."/>
            <person name="Martin F."/>
            <person name="Silar P."/>
            <person name="Natvig D."/>
            <person name="Lalanne C."/>
            <person name="Gautier V."/>
            <person name="Ament-Velasquez S.L."/>
            <person name="Kruys A."/>
            <person name="Hutchinson M.I."/>
            <person name="Powell A.J."/>
            <person name="Barry K."/>
            <person name="Miller A.N."/>
            <person name="Grigoriev I.V."/>
            <person name="Debuchy R."/>
            <person name="Gladieux P."/>
            <person name="Thoren M.H."/>
            <person name="Johannesson H."/>
        </authorList>
    </citation>
    <scope>NUCLEOTIDE SEQUENCE</scope>
    <source>
        <strain evidence="6">CBS 731.68</strain>
    </source>
</reference>
<feature type="transmembrane region" description="Helical" evidence="5">
    <location>
        <begin position="244"/>
        <end position="263"/>
    </location>
</feature>
<name>A0AAN6U2R8_9PEZI</name>
<evidence type="ECO:0000256" key="5">
    <source>
        <dbReference type="SAM" id="Phobius"/>
    </source>
</evidence>
<gene>
    <name evidence="6" type="ORF">N657DRAFT_680176</name>
</gene>
<evidence type="ECO:0000256" key="4">
    <source>
        <dbReference type="ARBA" id="ARBA00023136"/>
    </source>
</evidence>
<protein>
    <recommendedName>
        <fullName evidence="8">RTA1 domain protein</fullName>
    </recommendedName>
</protein>
<dbReference type="EMBL" id="MU853227">
    <property type="protein sequence ID" value="KAK4124141.1"/>
    <property type="molecule type" value="Genomic_DNA"/>
</dbReference>
<evidence type="ECO:0000256" key="2">
    <source>
        <dbReference type="ARBA" id="ARBA00022692"/>
    </source>
</evidence>
<keyword evidence="7" id="KW-1185">Reference proteome</keyword>
<feature type="transmembrane region" description="Helical" evidence="5">
    <location>
        <begin position="20"/>
        <end position="40"/>
    </location>
</feature>
<dbReference type="GO" id="GO:0016020">
    <property type="term" value="C:membrane"/>
    <property type="evidence" value="ECO:0007669"/>
    <property type="project" value="UniProtKB-SubCell"/>
</dbReference>
<feature type="transmembrane region" description="Helical" evidence="5">
    <location>
        <begin position="159"/>
        <end position="179"/>
    </location>
</feature>
<evidence type="ECO:0000256" key="3">
    <source>
        <dbReference type="ARBA" id="ARBA00022989"/>
    </source>
</evidence>
<feature type="transmembrane region" description="Helical" evidence="5">
    <location>
        <begin position="76"/>
        <end position="97"/>
    </location>
</feature>
<feature type="transmembrane region" description="Helical" evidence="5">
    <location>
        <begin position="47"/>
        <end position="64"/>
    </location>
</feature>
<evidence type="ECO:0000313" key="7">
    <source>
        <dbReference type="Proteomes" id="UP001302602"/>
    </source>
</evidence>